<comment type="caution">
    <text evidence="2">The sequence shown here is derived from an EMBL/GenBank/DDBJ whole genome shotgun (WGS) entry which is preliminary data.</text>
</comment>
<dbReference type="PROSITE" id="PS51257">
    <property type="entry name" value="PROKAR_LIPOPROTEIN"/>
    <property type="match status" value="1"/>
</dbReference>
<feature type="signal peptide" evidence="1">
    <location>
        <begin position="1"/>
        <end position="20"/>
    </location>
</feature>
<dbReference type="Gene3D" id="2.60.40.1120">
    <property type="entry name" value="Carboxypeptidase-like, regulatory domain"/>
    <property type="match status" value="1"/>
</dbReference>
<organism evidence="2 3">
    <name type="scientific">Larkinella terrae</name>
    <dbReference type="NCBI Taxonomy" id="2025311"/>
    <lineage>
        <taxon>Bacteria</taxon>
        <taxon>Pseudomonadati</taxon>
        <taxon>Bacteroidota</taxon>
        <taxon>Cytophagia</taxon>
        <taxon>Cytophagales</taxon>
        <taxon>Spirosomataceae</taxon>
        <taxon>Larkinella</taxon>
    </lineage>
</organism>
<reference evidence="2 3" key="1">
    <citation type="journal article" date="2018" name="Antonie Van Leeuwenhoek">
        <title>Larkinella terrae sp. nov., isolated from soil on Jeju Island, South Korea.</title>
        <authorList>
            <person name="Ten L.N."/>
            <person name="Jeon J."/>
            <person name="Park S.J."/>
            <person name="Park S."/>
            <person name="Lee S.Y."/>
            <person name="Kim M.K."/>
            <person name="Jung H.Y."/>
        </authorList>
    </citation>
    <scope>NUCLEOTIDE SEQUENCE [LARGE SCALE GENOMIC DNA]</scope>
    <source>
        <strain evidence="2 3">KCTC 52001</strain>
    </source>
</reference>
<gene>
    <name evidence="2" type="ORF">GJJ30_29050</name>
</gene>
<name>A0A7K0EU87_9BACT</name>
<evidence type="ECO:0008006" key="4">
    <source>
        <dbReference type="Google" id="ProtNLM"/>
    </source>
</evidence>
<keyword evidence="1" id="KW-0732">Signal</keyword>
<accession>A0A7K0EU87</accession>
<dbReference type="Proteomes" id="UP000441754">
    <property type="component" value="Unassembled WGS sequence"/>
</dbReference>
<dbReference type="SUPFAM" id="SSF49464">
    <property type="entry name" value="Carboxypeptidase regulatory domain-like"/>
    <property type="match status" value="1"/>
</dbReference>
<dbReference type="InterPro" id="IPR008969">
    <property type="entry name" value="CarboxyPept-like_regulatory"/>
</dbReference>
<dbReference type="AlphaFoldDB" id="A0A7K0EU87"/>
<dbReference type="OrthoDB" id="939978at2"/>
<protein>
    <recommendedName>
        <fullName evidence="4">Carboxypeptidase regulatory-like domain-containing protein</fullName>
    </recommendedName>
</protein>
<feature type="chain" id="PRO_5029581810" description="Carboxypeptidase regulatory-like domain-containing protein" evidence="1">
    <location>
        <begin position="21"/>
        <end position="256"/>
    </location>
</feature>
<sequence>MKTVYYLLLLVALLSSAACTKPGIDGPSTGGKPQEGIVSGRVVDSQGKPVANAVIVASNTDYYNKTSTGYTDASGNYRFKLPTGIAEGSYTVSGTVTLKYHNKNFEMGLYQEDTRVFSAYDGAVRNFVFRLTGKRAADDDETSRPLGARLEVHPNFNKIDSENLEITLEPVGPLVDGSTGKKLVAMMPQRSDYIEDIPVGMYKISARDKVSGQKLGVAILGSSKAHESSLTTLFEKDQIVGSTLYDLAITVDTFGD</sequence>
<dbReference type="EMBL" id="WJXZ01000014">
    <property type="protein sequence ID" value="MRS65374.1"/>
    <property type="molecule type" value="Genomic_DNA"/>
</dbReference>
<dbReference type="Pfam" id="PF13620">
    <property type="entry name" value="CarboxypepD_reg"/>
    <property type="match status" value="1"/>
</dbReference>
<keyword evidence="3" id="KW-1185">Reference proteome</keyword>
<evidence type="ECO:0000313" key="3">
    <source>
        <dbReference type="Proteomes" id="UP000441754"/>
    </source>
</evidence>
<evidence type="ECO:0000313" key="2">
    <source>
        <dbReference type="EMBL" id="MRS65374.1"/>
    </source>
</evidence>
<proteinExistence type="predicted"/>
<evidence type="ECO:0000256" key="1">
    <source>
        <dbReference type="SAM" id="SignalP"/>
    </source>
</evidence>
<dbReference type="RefSeq" id="WP_154178656.1">
    <property type="nucleotide sequence ID" value="NZ_WJXZ01000014.1"/>
</dbReference>